<proteinExistence type="inferred from homology"/>
<dbReference type="InterPro" id="IPR043682">
    <property type="entry name" value="RqcH_bacterial"/>
</dbReference>
<sequence length="563" mass="64555">MSFDGFFTHHMVQELNEQLAGGRISKIHQPYEKEIILIIRSQGKNHKLLLSAHPNFARMQLTTIPYDNPSSPPNFCMMLRKYLENAILDRIEQIENDRIVHFYFSRRNELGDLEDIILISEMMGRHSTLVLVNQSTGKILDCIKHIGPSQNSYRLLLPGTNYIAPPKDDNKLNPFDVSKTKLFDTLSTMNPLTPQTVQTIFQGLGKDTASEVIYQLMQRPNEKLKAWEQFISSPVNATWYRVDNKEYFSATTFNYLETDGQKFNSLSELLDAFYFGKAERDRVKQQAGELIKKMAAEMKRNKKKITILTKELQATEKADNYRIKGELLTSYLHLLTNGMSTITLNNYYSNEPLEIALDPQLSPSQNAQKYYKRYNKLKNGAEQIQEQLELAKQEQLYLDSLISQLDLASPSDINVIREELVAAGYIKNRQKQTKKVKPSKPDVFWSHDGTEILVGKNNLQNDQLTFKIANKTDIWLHAKDIPGSHVIIKSSQPSDETLEEAAILAAYHSKYRLSSQVPVDYVAAKFVHKPNGAKPGFVIYENQRTLYVTPEQKKVEQLKSKPV</sequence>
<evidence type="ECO:0000256" key="5">
    <source>
        <dbReference type="HAMAP-Rule" id="MF_00844"/>
    </source>
</evidence>
<dbReference type="GO" id="GO:0043023">
    <property type="term" value="F:ribosomal large subunit binding"/>
    <property type="evidence" value="ECO:0007669"/>
    <property type="project" value="UniProtKB-UniRule"/>
</dbReference>
<evidence type="ECO:0000256" key="1">
    <source>
        <dbReference type="ARBA" id="ARBA00022555"/>
    </source>
</evidence>
<dbReference type="GO" id="GO:0000049">
    <property type="term" value="F:tRNA binding"/>
    <property type="evidence" value="ECO:0007669"/>
    <property type="project" value="UniProtKB-UniRule"/>
</dbReference>
<evidence type="ECO:0000313" key="6">
    <source>
        <dbReference type="EMBL" id="QCI86069.1"/>
    </source>
</evidence>
<keyword evidence="2 5" id="KW-0699">rRNA-binding</keyword>
<comment type="similarity">
    <text evidence="5">Belongs to the NEMF family.</text>
</comment>
<dbReference type="Proteomes" id="UP000298615">
    <property type="component" value="Chromosome"/>
</dbReference>
<keyword evidence="5" id="KW-0175">Coiled coil</keyword>
<comment type="subunit">
    <text evidence="5">Associates with stalled 50S ribosomal subunits. Binds to RqcP.</text>
</comment>
<accession>A0A4D7CPT4</accession>
<dbReference type="Gene3D" id="3.40.970.40">
    <property type="entry name" value="fibrinogen binding protein from staphylococcus aureus domain like"/>
    <property type="match status" value="1"/>
</dbReference>
<protein>
    <recommendedName>
        <fullName evidence="5">Rqc2 homolog RqcH</fullName>
        <shortName evidence="5">RqcH</shortName>
    </recommendedName>
</protein>
<dbReference type="GO" id="GO:0072344">
    <property type="term" value="P:rescue of stalled ribosome"/>
    <property type="evidence" value="ECO:0007669"/>
    <property type="project" value="UniProtKB-UniRule"/>
</dbReference>
<dbReference type="InterPro" id="IPR008532">
    <property type="entry name" value="NFACT_RNA-bd"/>
</dbReference>
<dbReference type="EMBL" id="CP039712">
    <property type="protein sequence ID" value="QCI86069.1"/>
    <property type="molecule type" value="Genomic_DNA"/>
</dbReference>
<keyword evidence="3 5" id="KW-0694">RNA-binding</keyword>
<feature type="coiled-coil region" evidence="5">
    <location>
        <begin position="291"/>
        <end position="318"/>
    </location>
</feature>
<dbReference type="OrthoDB" id="9766163at2"/>
<dbReference type="AlphaFoldDB" id="A0A4D7CPT4"/>
<evidence type="ECO:0000256" key="4">
    <source>
        <dbReference type="ARBA" id="ARBA00022917"/>
    </source>
</evidence>
<keyword evidence="1 5" id="KW-0820">tRNA-binding</keyword>
<dbReference type="HAMAP" id="MF_00844_B">
    <property type="entry name" value="RqcH_B"/>
    <property type="match status" value="1"/>
</dbReference>
<evidence type="ECO:0000256" key="2">
    <source>
        <dbReference type="ARBA" id="ARBA00022730"/>
    </source>
</evidence>
<dbReference type="Pfam" id="PF05833">
    <property type="entry name" value="NFACT_N"/>
    <property type="match status" value="1"/>
</dbReference>
<dbReference type="Gene3D" id="2.30.310.10">
    <property type="entry name" value="ibrinogen binding protein from staphylococcus aureus domain"/>
    <property type="match status" value="1"/>
</dbReference>
<keyword evidence="4 5" id="KW-0648">Protein biosynthesis</keyword>
<organism evidence="6 7">
    <name type="scientific">Vagococcus zengguangii</name>
    <dbReference type="NCBI Taxonomy" id="2571750"/>
    <lineage>
        <taxon>Bacteria</taxon>
        <taxon>Bacillati</taxon>
        <taxon>Bacillota</taxon>
        <taxon>Bacilli</taxon>
        <taxon>Lactobacillales</taxon>
        <taxon>Enterococcaceae</taxon>
        <taxon>Vagococcus</taxon>
    </lineage>
</organism>
<evidence type="ECO:0000256" key="3">
    <source>
        <dbReference type="ARBA" id="ARBA00022884"/>
    </source>
</evidence>
<dbReference type="KEGG" id="vao:FA707_03445"/>
<dbReference type="RefSeq" id="WP_136952906.1">
    <property type="nucleotide sequence ID" value="NZ_CP039712.1"/>
</dbReference>
<dbReference type="PANTHER" id="PTHR15239">
    <property type="entry name" value="NUCLEAR EXPORT MEDIATOR FACTOR NEMF"/>
    <property type="match status" value="1"/>
</dbReference>
<gene>
    <name evidence="5" type="primary">rqcH</name>
    <name evidence="6" type="ORF">FA707_03445</name>
</gene>
<reference evidence="6 7" key="1">
    <citation type="submission" date="2019-04" db="EMBL/GenBank/DDBJ databases">
        <title>Vagococcus sp. nov., isolated from faeces of yaks (Bos grunniens).</title>
        <authorList>
            <person name="Ge Y."/>
        </authorList>
    </citation>
    <scope>NUCLEOTIDE SEQUENCE [LARGE SCALE GENOMIC DNA]</scope>
    <source>
        <strain evidence="6 7">MN-17</strain>
    </source>
</reference>
<dbReference type="Pfam" id="PF05670">
    <property type="entry name" value="NFACT-R_1"/>
    <property type="match status" value="1"/>
</dbReference>
<feature type="coiled-coil region" evidence="5">
    <location>
        <begin position="367"/>
        <end position="394"/>
    </location>
</feature>
<dbReference type="InterPro" id="IPR051608">
    <property type="entry name" value="RQC_Subunit_NEMF"/>
</dbReference>
<keyword evidence="7" id="KW-1185">Reference proteome</keyword>
<dbReference type="GO" id="GO:1990112">
    <property type="term" value="C:RQC complex"/>
    <property type="evidence" value="ECO:0007669"/>
    <property type="project" value="TreeGrafter"/>
</dbReference>
<comment type="function">
    <text evidence="5">Key component of the ribosome quality control system (RQC), a ribosome-associated complex that mediates the extraction of incompletely synthesized nascent chains from stalled ribosomes and their subsequent degradation. RqcH recruits Ala-charged tRNA, and with RqcP directs the elongation of stalled nascent chains on 50S ribosomal subunits, leading to non-templated C-terminal alanine extensions (Ala tail). The Ala tail promotes nascent chain degradation. May add between 1 and at least 8 Ala residues. Binds to stalled 50S ribosomal subunits.</text>
</comment>
<evidence type="ECO:0000313" key="7">
    <source>
        <dbReference type="Proteomes" id="UP000298615"/>
    </source>
</evidence>
<name>A0A4D7CPT4_9ENTE</name>
<dbReference type="PANTHER" id="PTHR15239:SF6">
    <property type="entry name" value="RIBOSOME QUALITY CONTROL COMPLEX SUBUNIT NEMF"/>
    <property type="match status" value="1"/>
</dbReference>
<dbReference type="GO" id="GO:0019843">
    <property type="term" value="F:rRNA binding"/>
    <property type="evidence" value="ECO:0007669"/>
    <property type="project" value="UniProtKB-UniRule"/>
</dbReference>
<dbReference type="FunFam" id="2.30.310.10:FF:000004">
    <property type="entry name" value="Fibronectin-binding protein A"/>
    <property type="match status" value="1"/>
</dbReference>